<comment type="similarity">
    <text evidence="2">Belongs to the CDP-alcohol phosphatidyltransferase class-I family.</text>
</comment>
<feature type="transmembrane region" description="Helical" evidence="4">
    <location>
        <begin position="50"/>
        <end position="71"/>
    </location>
</feature>
<evidence type="ECO:0000256" key="2">
    <source>
        <dbReference type="RuleBase" id="RU003750"/>
    </source>
</evidence>
<dbReference type="InterPro" id="IPR043130">
    <property type="entry name" value="CDP-OH_PTrfase_TM_dom"/>
</dbReference>
<dbReference type="InterPro" id="IPR048254">
    <property type="entry name" value="CDP_ALCOHOL_P_TRANSF_CS"/>
</dbReference>
<dbReference type="Gene3D" id="1.20.120.1760">
    <property type="match status" value="1"/>
</dbReference>
<feature type="compositionally biased region" description="Pro residues" evidence="3">
    <location>
        <begin position="227"/>
        <end position="236"/>
    </location>
</feature>
<gene>
    <name evidence="5" type="ORF">KDA_59520</name>
</gene>
<keyword evidence="4" id="KW-1133">Transmembrane helix</keyword>
<dbReference type="InterPro" id="IPR000462">
    <property type="entry name" value="CDP-OH_P_trans"/>
</dbReference>
<feature type="transmembrane region" description="Helical" evidence="4">
    <location>
        <begin position="123"/>
        <end position="144"/>
    </location>
</feature>
<feature type="transmembrane region" description="Helical" evidence="4">
    <location>
        <begin position="21"/>
        <end position="44"/>
    </location>
</feature>
<dbReference type="RefSeq" id="WP_126630551.1">
    <property type="nucleotide sequence ID" value="NZ_BIFT01000002.1"/>
</dbReference>
<dbReference type="OrthoDB" id="116551at2"/>
<keyword evidence="1 2" id="KW-0808">Transferase</keyword>
<keyword evidence="4" id="KW-0812">Transmembrane</keyword>
<reference evidence="6" key="1">
    <citation type="submission" date="2018-12" db="EMBL/GenBank/DDBJ databases">
        <title>Tengunoibacter tsumagoiensis gen. nov., sp. nov., Dictyobacter kobayashii sp. nov., D. alpinus sp. nov., and D. joshuensis sp. nov. and description of Dictyobacteraceae fam. nov. within the order Ktedonobacterales isolated from Tengu-no-mugimeshi.</title>
        <authorList>
            <person name="Wang C.M."/>
            <person name="Zheng Y."/>
            <person name="Sakai Y."/>
            <person name="Toyoda A."/>
            <person name="Minakuchi Y."/>
            <person name="Abe K."/>
            <person name="Yokota A."/>
            <person name="Yabe S."/>
        </authorList>
    </citation>
    <scope>NUCLEOTIDE SEQUENCE [LARGE SCALE GENOMIC DNA]</scope>
    <source>
        <strain evidence="6">Uno16</strain>
    </source>
</reference>
<feature type="region of interest" description="Disordered" evidence="3">
    <location>
        <begin position="211"/>
        <end position="236"/>
    </location>
</feature>
<dbReference type="AlphaFoldDB" id="A0A402BGC4"/>
<keyword evidence="6" id="KW-1185">Reference proteome</keyword>
<name>A0A402BGC4_9CHLR</name>
<evidence type="ECO:0000313" key="5">
    <source>
        <dbReference type="EMBL" id="GCE30468.1"/>
    </source>
</evidence>
<keyword evidence="4" id="KW-0472">Membrane</keyword>
<organism evidence="5 6">
    <name type="scientific">Dictyobacter alpinus</name>
    <dbReference type="NCBI Taxonomy" id="2014873"/>
    <lineage>
        <taxon>Bacteria</taxon>
        <taxon>Bacillati</taxon>
        <taxon>Chloroflexota</taxon>
        <taxon>Ktedonobacteria</taxon>
        <taxon>Ktedonobacterales</taxon>
        <taxon>Dictyobacteraceae</taxon>
        <taxon>Dictyobacter</taxon>
    </lineage>
</organism>
<protein>
    <submittedName>
        <fullName evidence="5">CDP-diacylglycerol--inositol 3-phosphatidyltransferase</fullName>
    </submittedName>
</protein>
<dbReference type="GO" id="GO:0016780">
    <property type="term" value="F:phosphotransferase activity, for other substituted phosphate groups"/>
    <property type="evidence" value="ECO:0007669"/>
    <property type="project" value="InterPro"/>
</dbReference>
<proteinExistence type="inferred from homology"/>
<dbReference type="PROSITE" id="PS00379">
    <property type="entry name" value="CDP_ALCOHOL_P_TRANSF"/>
    <property type="match status" value="1"/>
</dbReference>
<evidence type="ECO:0000256" key="3">
    <source>
        <dbReference type="SAM" id="MobiDB-lite"/>
    </source>
</evidence>
<evidence type="ECO:0000313" key="6">
    <source>
        <dbReference type="Proteomes" id="UP000287171"/>
    </source>
</evidence>
<dbReference type="Proteomes" id="UP000287171">
    <property type="component" value="Unassembled WGS sequence"/>
</dbReference>
<comment type="caution">
    <text evidence="5">The sequence shown here is derived from an EMBL/GenBank/DDBJ whole genome shotgun (WGS) entry which is preliminary data.</text>
</comment>
<evidence type="ECO:0000256" key="1">
    <source>
        <dbReference type="ARBA" id="ARBA00022679"/>
    </source>
</evidence>
<dbReference type="Pfam" id="PF01066">
    <property type="entry name" value="CDP-OH_P_transf"/>
    <property type="match status" value="1"/>
</dbReference>
<accession>A0A402BGC4</accession>
<dbReference type="EMBL" id="BIFT01000002">
    <property type="protein sequence ID" value="GCE30468.1"/>
    <property type="molecule type" value="Genomic_DNA"/>
</dbReference>
<dbReference type="GO" id="GO:0008654">
    <property type="term" value="P:phospholipid biosynthetic process"/>
    <property type="evidence" value="ECO:0007669"/>
    <property type="project" value="InterPro"/>
</dbReference>
<feature type="transmembrane region" description="Helical" evidence="4">
    <location>
        <begin position="164"/>
        <end position="186"/>
    </location>
</feature>
<evidence type="ECO:0000256" key="4">
    <source>
        <dbReference type="SAM" id="Phobius"/>
    </source>
</evidence>
<dbReference type="GO" id="GO:0016020">
    <property type="term" value="C:membrane"/>
    <property type="evidence" value="ECO:0007669"/>
    <property type="project" value="InterPro"/>
</dbReference>
<sequence>MFNNDIQKWVRNLAAQIIRPLANLGISPNTFTFIGLILSVITALVISQGYFLIGGLLVLFTGIFDLFDGATARLRNIATIFGAFFDSTLDRYSEAIILGGILFYALLNPTMQDHFWFTDHVQLWMIALIYISIVGSLMVSYTKARAEGLGVECKTGLLARPERVIILAAGLLFGLTMWALLILAVFSNITAVERMYAVYRATQVTDKQALNARSRQQQPLKVEPNSTPTPTPEELH</sequence>
<feature type="transmembrane region" description="Helical" evidence="4">
    <location>
        <begin position="92"/>
        <end position="111"/>
    </location>
</feature>